<dbReference type="Pfam" id="PF25880">
    <property type="entry name" value="WHD_CHMP7_1st"/>
    <property type="match status" value="1"/>
</dbReference>
<organism evidence="2">
    <name type="scientific">Anopheles coluzzii</name>
    <name type="common">African malaria mosquito</name>
    <dbReference type="NCBI Taxonomy" id="1518534"/>
    <lineage>
        <taxon>Eukaryota</taxon>
        <taxon>Metazoa</taxon>
        <taxon>Ecdysozoa</taxon>
        <taxon>Arthropoda</taxon>
        <taxon>Hexapoda</taxon>
        <taxon>Insecta</taxon>
        <taxon>Pterygota</taxon>
        <taxon>Neoptera</taxon>
        <taxon>Endopterygota</taxon>
        <taxon>Diptera</taxon>
        <taxon>Nematocera</taxon>
        <taxon>Culicoidea</taxon>
        <taxon>Culicidae</taxon>
        <taxon>Anophelinae</taxon>
        <taxon>Anopheles</taxon>
    </lineage>
</organism>
<dbReference type="Proteomes" id="UP000075882">
    <property type="component" value="Unassembled WGS sequence"/>
</dbReference>
<name>A0A8W7PPC7_ANOCL</name>
<sequence length="457" mass="52266">LNKIINMQHKSKQEKTTSFDSSFFPECWSDDRRMGVLLAEFRPRQLNIASYDSKMKFWKDLILSSCRESGSSVVSVTTLKERFRRKGTVPYCLNTVFHDMLSKRELCSDNLLKDHGKTGVYGFNLWTVGQLIKTPLVWSYETVRAITGFVNFNESDSYIVKSIAVEHIKIIENVVATHNLQNKTMKYEDFLFILFQSSNITRNGVGPPIIFLEKEKRLTTKSVIIDDTKTFLIKFASIDGIAQPITSIEKSIYEIEQRENRLMEDITSIEHDIRQTMEKVRQHIQNGQKQMAKTLLKKKHILEKSMQLKITALDTLQGILQKIHNCQSDKNVIKAYQLGTDALKNVLNTSGITIEQLDNTVTEMKNVLEQHNEMLSMISAVPIDDIDELELELELGDLIDMKLTESNIDKHNISTPALVPPVENRPSNAHDFDTEIEKRLAALRVDIESSKLASNAQ</sequence>
<dbReference type="VEuPathDB" id="VectorBase:ACON2_039029"/>
<dbReference type="Gene3D" id="6.10.140.1230">
    <property type="match status" value="1"/>
</dbReference>
<evidence type="ECO:0000256" key="1">
    <source>
        <dbReference type="ARBA" id="ARBA00006190"/>
    </source>
</evidence>
<dbReference type="GO" id="GO:0006900">
    <property type="term" value="P:vesicle budding from membrane"/>
    <property type="evidence" value="ECO:0007669"/>
    <property type="project" value="TreeGrafter"/>
</dbReference>
<evidence type="ECO:0000313" key="2">
    <source>
        <dbReference type="EnsemblMetazoa" id="ACOM035364-PA.1"/>
    </source>
</evidence>
<reference evidence="2" key="1">
    <citation type="submission" date="2022-08" db="UniProtKB">
        <authorList>
            <consortium name="EnsemblMetazoa"/>
        </authorList>
    </citation>
    <scope>IDENTIFICATION</scope>
</reference>
<protein>
    <recommendedName>
        <fullName evidence="3">Charged multivesicular body protein 7</fullName>
    </recommendedName>
</protein>
<dbReference type="GO" id="GO:0032511">
    <property type="term" value="P:late endosome to vacuole transport via multivesicular body sorting pathway"/>
    <property type="evidence" value="ECO:0007669"/>
    <property type="project" value="TreeGrafter"/>
</dbReference>
<dbReference type="GO" id="GO:0005771">
    <property type="term" value="C:multivesicular body"/>
    <property type="evidence" value="ECO:0007669"/>
    <property type="project" value="TreeGrafter"/>
</dbReference>
<dbReference type="PANTHER" id="PTHR22761:SF21">
    <property type="entry name" value="CHARGED MULTIVESICULAR BODY PROTEIN 7"/>
    <property type="match status" value="1"/>
</dbReference>
<evidence type="ECO:0008006" key="3">
    <source>
        <dbReference type="Google" id="ProtNLM"/>
    </source>
</evidence>
<accession>A0A8W7PPC7</accession>
<dbReference type="EnsemblMetazoa" id="ACOM035364-RA">
    <property type="protein sequence ID" value="ACOM035364-PA.1"/>
    <property type="gene ID" value="ACOM035364"/>
</dbReference>
<dbReference type="Pfam" id="PF03357">
    <property type="entry name" value="Snf7"/>
    <property type="match status" value="1"/>
</dbReference>
<comment type="similarity">
    <text evidence="1">Belongs to the SNF7 family.</text>
</comment>
<dbReference type="PANTHER" id="PTHR22761">
    <property type="entry name" value="CHARGED MULTIVESICULAR BODY PROTEIN"/>
    <property type="match status" value="1"/>
</dbReference>
<dbReference type="AlphaFoldDB" id="A0A8W7PPC7"/>
<dbReference type="GO" id="GO:0000815">
    <property type="term" value="C:ESCRT III complex"/>
    <property type="evidence" value="ECO:0007669"/>
    <property type="project" value="TreeGrafter"/>
</dbReference>
<dbReference type="InterPro" id="IPR005024">
    <property type="entry name" value="Snf7_fam"/>
</dbReference>
<dbReference type="GO" id="GO:0009898">
    <property type="term" value="C:cytoplasmic side of plasma membrane"/>
    <property type="evidence" value="ECO:0007669"/>
    <property type="project" value="TreeGrafter"/>
</dbReference>
<proteinExistence type="inferred from homology"/>